<gene>
    <name evidence="2" type="ORF">SKAU_G00085030</name>
</gene>
<feature type="region of interest" description="Disordered" evidence="1">
    <location>
        <begin position="1"/>
        <end position="30"/>
    </location>
</feature>
<proteinExistence type="predicted"/>
<evidence type="ECO:0000313" key="3">
    <source>
        <dbReference type="Proteomes" id="UP001152622"/>
    </source>
</evidence>
<sequence length="164" mass="17437">MEDRKLRRASHAAAKTRRGNDPSNPEPRSTGSINSFPFISAFTFPPPAFSHPPCHLLRIWQFHYGKTVLPASGGFQLVQAESGMTGKLIAPGVYAPLSSASGDAGLACAPRAYRLAPAASDASFRGEDAGLTLCEKVRHFQSAALFAPLRSAVELFHSGAPLCT</sequence>
<dbReference type="Proteomes" id="UP001152622">
    <property type="component" value="Chromosome 3"/>
</dbReference>
<accession>A0A9Q1J3P1</accession>
<name>A0A9Q1J3P1_SYNKA</name>
<comment type="caution">
    <text evidence="2">The sequence shown here is derived from an EMBL/GenBank/DDBJ whole genome shotgun (WGS) entry which is preliminary data.</text>
</comment>
<keyword evidence="3" id="KW-1185">Reference proteome</keyword>
<dbReference type="AlphaFoldDB" id="A0A9Q1J3P1"/>
<reference evidence="2" key="1">
    <citation type="journal article" date="2023" name="Science">
        <title>Genome structures resolve the early diversification of teleost fishes.</title>
        <authorList>
            <person name="Parey E."/>
            <person name="Louis A."/>
            <person name="Montfort J."/>
            <person name="Bouchez O."/>
            <person name="Roques C."/>
            <person name="Iampietro C."/>
            <person name="Lluch J."/>
            <person name="Castinel A."/>
            <person name="Donnadieu C."/>
            <person name="Desvignes T."/>
            <person name="Floi Bucao C."/>
            <person name="Jouanno E."/>
            <person name="Wen M."/>
            <person name="Mejri S."/>
            <person name="Dirks R."/>
            <person name="Jansen H."/>
            <person name="Henkel C."/>
            <person name="Chen W.J."/>
            <person name="Zahm M."/>
            <person name="Cabau C."/>
            <person name="Klopp C."/>
            <person name="Thompson A.W."/>
            <person name="Robinson-Rechavi M."/>
            <person name="Braasch I."/>
            <person name="Lecointre G."/>
            <person name="Bobe J."/>
            <person name="Postlethwait J.H."/>
            <person name="Berthelot C."/>
            <person name="Roest Crollius H."/>
            <person name="Guiguen Y."/>
        </authorList>
    </citation>
    <scope>NUCLEOTIDE SEQUENCE</scope>
    <source>
        <strain evidence="2">WJC10195</strain>
    </source>
</reference>
<feature type="compositionally biased region" description="Basic residues" evidence="1">
    <location>
        <begin position="1"/>
        <end position="17"/>
    </location>
</feature>
<protein>
    <submittedName>
        <fullName evidence="2">Uncharacterized protein</fullName>
    </submittedName>
</protein>
<feature type="compositionally biased region" description="Polar residues" evidence="1">
    <location>
        <begin position="21"/>
        <end position="30"/>
    </location>
</feature>
<evidence type="ECO:0000256" key="1">
    <source>
        <dbReference type="SAM" id="MobiDB-lite"/>
    </source>
</evidence>
<evidence type="ECO:0000313" key="2">
    <source>
        <dbReference type="EMBL" id="KAJ8368475.1"/>
    </source>
</evidence>
<organism evidence="2 3">
    <name type="scientific">Synaphobranchus kaupii</name>
    <name type="common">Kaup's arrowtooth eel</name>
    <dbReference type="NCBI Taxonomy" id="118154"/>
    <lineage>
        <taxon>Eukaryota</taxon>
        <taxon>Metazoa</taxon>
        <taxon>Chordata</taxon>
        <taxon>Craniata</taxon>
        <taxon>Vertebrata</taxon>
        <taxon>Euteleostomi</taxon>
        <taxon>Actinopterygii</taxon>
        <taxon>Neopterygii</taxon>
        <taxon>Teleostei</taxon>
        <taxon>Anguilliformes</taxon>
        <taxon>Synaphobranchidae</taxon>
        <taxon>Synaphobranchus</taxon>
    </lineage>
</organism>
<dbReference type="EMBL" id="JAINUF010000003">
    <property type="protein sequence ID" value="KAJ8368475.1"/>
    <property type="molecule type" value="Genomic_DNA"/>
</dbReference>